<feature type="domain" description="HD" evidence="1">
    <location>
        <begin position="51"/>
        <end position="153"/>
    </location>
</feature>
<dbReference type="RefSeq" id="WP_055342004.1">
    <property type="nucleotide sequence ID" value="NZ_CDNI01000003.1"/>
</dbReference>
<dbReference type="PANTHER" id="PTHR11373:SF41">
    <property type="entry name" value="METAL-DEPENDENT PHOSPHOHYDROLASE"/>
    <property type="match status" value="1"/>
</dbReference>
<dbReference type="SUPFAM" id="SSF109604">
    <property type="entry name" value="HD-domain/PDEase-like"/>
    <property type="match status" value="1"/>
</dbReference>
<dbReference type="OrthoDB" id="9814017at2"/>
<reference evidence="3" key="1">
    <citation type="submission" date="2015-01" db="EMBL/GenBank/DDBJ databases">
        <authorList>
            <person name="Aslett M.A."/>
            <person name="De Silva N."/>
        </authorList>
    </citation>
    <scope>NUCLEOTIDE SEQUENCE [LARGE SCALE GENOMIC DNA]</scope>
    <source>
        <strain evidence="3">R28058</strain>
    </source>
</reference>
<dbReference type="GO" id="GO:0008832">
    <property type="term" value="F:dGTPase activity"/>
    <property type="evidence" value="ECO:0007669"/>
    <property type="project" value="TreeGrafter"/>
</dbReference>
<dbReference type="InterPro" id="IPR003607">
    <property type="entry name" value="HD/PDEase_dom"/>
</dbReference>
<dbReference type="CDD" id="cd00077">
    <property type="entry name" value="HDc"/>
    <property type="match status" value="1"/>
</dbReference>
<dbReference type="Pfam" id="PF01966">
    <property type="entry name" value="HD"/>
    <property type="match status" value="1"/>
</dbReference>
<evidence type="ECO:0000259" key="1">
    <source>
        <dbReference type="PROSITE" id="PS51831"/>
    </source>
</evidence>
<evidence type="ECO:0000313" key="3">
    <source>
        <dbReference type="Proteomes" id="UP000049127"/>
    </source>
</evidence>
<gene>
    <name evidence="2" type="ORF">R28058_15581</name>
</gene>
<dbReference type="InterPro" id="IPR006674">
    <property type="entry name" value="HD_domain"/>
</dbReference>
<accession>A0A0C7R4S5</accession>
<dbReference type="PROSITE" id="PS51831">
    <property type="entry name" value="HD"/>
    <property type="match status" value="1"/>
</dbReference>
<dbReference type="Gene3D" id="1.10.3210.10">
    <property type="entry name" value="Hypothetical protein af1432"/>
    <property type="match status" value="1"/>
</dbReference>
<name>A0A0C7R4S5_PARSO</name>
<dbReference type="GO" id="GO:0006203">
    <property type="term" value="P:dGTP catabolic process"/>
    <property type="evidence" value="ECO:0007669"/>
    <property type="project" value="TreeGrafter"/>
</dbReference>
<keyword evidence="2" id="KW-0378">Hydrolase</keyword>
<protein>
    <submittedName>
        <fullName evidence="2">Metal dependent phosphohydrolase</fullName>
    </submittedName>
</protein>
<proteinExistence type="predicted"/>
<dbReference type="FunFam" id="1.10.3210.10:FF:000026">
    <property type="entry name" value="Metal-dependent phosphohydrolase"/>
    <property type="match status" value="1"/>
</dbReference>
<sequence length="325" mass="37788">MANIVTDYIYGEFEIEDILEELINCKAVQRLKKIHQVGATYLVQKNLNVTRYEHSLGVMLLIKRLGGSLEEQIAGLLHDISHTAFSHVIDFALGNYNEDYHEDILNEVIINSEIPKILNKHGYNYEDILLDESKWTILEKESPKLCADRVDYTLRDMYRYGYIKKSDIDKFLKNICVVNGEIVTTNLESAMWFLEIYYKEVVDFFMNPVNGYSYEKLSKAIKISLDNNELSMQDVLKTDEEVFEILKSSKNIEIINLVKDLNPDVKLRINEKKYDIHIKGKVRLIDPGVYIDNNVYSLSELDKNIIDINKEVSKKIKKGVYIEIL</sequence>
<dbReference type="Proteomes" id="UP000049127">
    <property type="component" value="Unassembled WGS sequence"/>
</dbReference>
<dbReference type="EMBL" id="CEKZ01000003">
    <property type="protein sequence ID" value="CEQ03825.1"/>
    <property type="molecule type" value="Genomic_DNA"/>
</dbReference>
<dbReference type="InterPro" id="IPR050135">
    <property type="entry name" value="dGTPase-like"/>
</dbReference>
<dbReference type="AlphaFoldDB" id="A0A0C7R4S5"/>
<evidence type="ECO:0000313" key="2">
    <source>
        <dbReference type="EMBL" id="CEQ03825.1"/>
    </source>
</evidence>
<dbReference type="PANTHER" id="PTHR11373">
    <property type="entry name" value="DEOXYNUCLEOSIDE TRIPHOSPHATE TRIPHOSPHOHYDROLASE"/>
    <property type="match status" value="1"/>
</dbReference>
<organism evidence="2 3">
    <name type="scientific">Paraclostridium sordellii</name>
    <name type="common">Clostridium sordellii</name>
    <dbReference type="NCBI Taxonomy" id="1505"/>
    <lineage>
        <taxon>Bacteria</taxon>
        <taxon>Bacillati</taxon>
        <taxon>Bacillota</taxon>
        <taxon>Clostridia</taxon>
        <taxon>Peptostreptococcales</taxon>
        <taxon>Peptostreptococcaceae</taxon>
        <taxon>Paraclostridium</taxon>
    </lineage>
</organism>
<dbReference type="SMART" id="SM00471">
    <property type="entry name" value="HDc"/>
    <property type="match status" value="1"/>
</dbReference>